<dbReference type="InterPro" id="IPR011009">
    <property type="entry name" value="Kinase-like_dom_sf"/>
</dbReference>
<dbReference type="Gene3D" id="3.90.1200.10">
    <property type="match status" value="1"/>
</dbReference>
<feature type="domain" description="Aminoglycoside phosphotransferase" evidence="2">
    <location>
        <begin position="98"/>
        <end position="284"/>
    </location>
</feature>
<evidence type="ECO:0000313" key="5">
    <source>
        <dbReference type="EMBL" id="CAB4981973.1"/>
    </source>
</evidence>
<evidence type="ECO:0000313" key="3">
    <source>
        <dbReference type="EMBL" id="CAB4733644.1"/>
    </source>
</evidence>
<dbReference type="InterPro" id="IPR002575">
    <property type="entry name" value="Aminoglycoside_PTrfase"/>
</dbReference>
<evidence type="ECO:0000256" key="1">
    <source>
        <dbReference type="SAM" id="MobiDB-lite"/>
    </source>
</evidence>
<dbReference type="PANTHER" id="PTHR21310">
    <property type="entry name" value="AMINOGLYCOSIDE PHOSPHOTRANSFERASE-RELATED-RELATED"/>
    <property type="match status" value="1"/>
</dbReference>
<dbReference type="Gene3D" id="3.30.200.20">
    <property type="entry name" value="Phosphorylase Kinase, domain 1"/>
    <property type="match status" value="1"/>
</dbReference>
<dbReference type="CDD" id="cd05154">
    <property type="entry name" value="ACAD10_11_N-like"/>
    <property type="match status" value="1"/>
</dbReference>
<dbReference type="PANTHER" id="PTHR21310:SF40">
    <property type="entry name" value="AMINOGLYCOSIDE PHOSPHOTRANSFERASE DOMAIN-CONTAINING PROTEIN-RELATED"/>
    <property type="match status" value="1"/>
</dbReference>
<dbReference type="InterPro" id="IPR041726">
    <property type="entry name" value="ACAD10_11_N"/>
</dbReference>
<evidence type="ECO:0000313" key="4">
    <source>
        <dbReference type="EMBL" id="CAB4898369.1"/>
    </source>
</evidence>
<evidence type="ECO:0000259" key="2">
    <source>
        <dbReference type="Pfam" id="PF01636"/>
    </source>
</evidence>
<dbReference type="EMBL" id="CAFBPQ010000016">
    <property type="protein sequence ID" value="CAB5021596.1"/>
    <property type="molecule type" value="Genomic_DNA"/>
</dbReference>
<sequence length="381" mass="43098">MSEELNEALGIESPTRTSRDRTDLREPLRAWLAGVLPSGAEPSVSEVKSPSANGMSSESLLFEAEWMQDGEHRCVPLVARLEPDPSDVPVFPTYDLVSQYKILQLVGQHSKVPVPPIRWLEPDAKHLGASFFIMDRIDGQIPADIIPYTMVGWMVDASDEERSRLERSTVDVLAKLHAIDTKNIDTKFLELDVPGNTALERHFENQKRYYEWARGGISHPVIEAGFEWLANNWPENEGDAVISWGDSRIGNVIYDDFSPVAILDWEMAGLAPRELDVGWLIVLHVFFQYITEGFGLPGLPNFLERDRVAAIYEELSGYQLSDLLWYEVYSALRHAMIMARIHHRNVHFEQATWPEDVDSVIPHRGLLESMINGTYPSSSSV</sequence>
<gene>
    <name evidence="3" type="ORF">UFOPK2683_01442</name>
    <name evidence="4" type="ORF">UFOPK3605_00338</name>
    <name evidence="5" type="ORF">UFOPK3897_01169</name>
    <name evidence="6" type="ORF">UFOPK4121_00696</name>
</gene>
<reference evidence="4" key="1">
    <citation type="submission" date="2020-05" db="EMBL/GenBank/DDBJ databases">
        <authorList>
            <person name="Chiriac C."/>
            <person name="Salcher M."/>
            <person name="Ghai R."/>
            <person name="Kavagutti S V."/>
        </authorList>
    </citation>
    <scope>NUCLEOTIDE SEQUENCE</scope>
</reference>
<feature type="region of interest" description="Disordered" evidence="1">
    <location>
        <begin position="1"/>
        <end position="23"/>
    </location>
</feature>
<dbReference type="SUPFAM" id="SSF56112">
    <property type="entry name" value="Protein kinase-like (PK-like)"/>
    <property type="match status" value="1"/>
</dbReference>
<dbReference type="EMBL" id="CAFBOF010000028">
    <property type="protein sequence ID" value="CAB4981973.1"/>
    <property type="molecule type" value="Genomic_DNA"/>
</dbReference>
<dbReference type="EMBL" id="CAFBMM010000007">
    <property type="protein sequence ID" value="CAB4898369.1"/>
    <property type="molecule type" value="Genomic_DNA"/>
</dbReference>
<dbReference type="Pfam" id="PF01636">
    <property type="entry name" value="APH"/>
    <property type="match status" value="1"/>
</dbReference>
<dbReference type="InterPro" id="IPR051678">
    <property type="entry name" value="AGP_Transferase"/>
</dbReference>
<evidence type="ECO:0000313" key="6">
    <source>
        <dbReference type="EMBL" id="CAB5021596.1"/>
    </source>
</evidence>
<proteinExistence type="predicted"/>
<protein>
    <submittedName>
        <fullName evidence="4">Unannotated protein</fullName>
    </submittedName>
</protein>
<accession>A0A6J7G440</accession>
<organism evidence="4">
    <name type="scientific">freshwater metagenome</name>
    <dbReference type="NCBI Taxonomy" id="449393"/>
    <lineage>
        <taxon>unclassified sequences</taxon>
        <taxon>metagenomes</taxon>
        <taxon>ecological metagenomes</taxon>
    </lineage>
</organism>
<dbReference type="AlphaFoldDB" id="A0A6J7G440"/>
<dbReference type="EMBL" id="CAEZYK010000110">
    <property type="protein sequence ID" value="CAB4733644.1"/>
    <property type="molecule type" value="Genomic_DNA"/>
</dbReference>
<name>A0A6J7G440_9ZZZZ</name>